<accession>A0AA88RT43</accession>
<dbReference type="InterPro" id="IPR033276">
    <property type="entry name" value="BB"/>
</dbReference>
<dbReference type="InterPro" id="IPR001841">
    <property type="entry name" value="Znf_RING"/>
</dbReference>
<dbReference type="GO" id="GO:0046621">
    <property type="term" value="P:negative regulation of organ growth"/>
    <property type="evidence" value="ECO:0007669"/>
    <property type="project" value="InterPro"/>
</dbReference>
<dbReference type="GO" id="GO:0031624">
    <property type="term" value="F:ubiquitin conjugating enzyme binding"/>
    <property type="evidence" value="ECO:0007669"/>
    <property type="project" value="TreeGrafter"/>
</dbReference>
<feature type="domain" description="RING-type" evidence="3">
    <location>
        <begin position="196"/>
        <end position="237"/>
    </location>
</feature>
<dbReference type="GO" id="GO:0016567">
    <property type="term" value="P:protein ubiquitination"/>
    <property type="evidence" value="ECO:0007669"/>
    <property type="project" value="InterPro"/>
</dbReference>
<dbReference type="GO" id="GO:0008270">
    <property type="term" value="F:zinc ion binding"/>
    <property type="evidence" value="ECO:0007669"/>
    <property type="project" value="UniProtKB-KW"/>
</dbReference>
<feature type="compositionally biased region" description="Polar residues" evidence="2">
    <location>
        <begin position="134"/>
        <end position="145"/>
    </location>
</feature>
<dbReference type="PANTHER" id="PTHR46400">
    <property type="entry name" value="RING/U-BOX SUPERFAMILY PROTEIN"/>
    <property type="match status" value="1"/>
</dbReference>
<keyword evidence="1" id="KW-0863">Zinc-finger</keyword>
<dbReference type="Pfam" id="PF13639">
    <property type="entry name" value="zf-RING_2"/>
    <property type="match status" value="1"/>
</dbReference>
<evidence type="ECO:0000259" key="3">
    <source>
        <dbReference type="PROSITE" id="PS50089"/>
    </source>
</evidence>
<dbReference type="PANTHER" id="PTHR46400:SF14">
    <property type="entry name" value="E3 UBIQUITIN LIGASE BIG BROTHER-LIKE"/>
    <property type="match status" value="1"/>
</dbReference>
<dbReference type="AlphaFoldDB" id="A0AA88RT43"/>
<keyword evidence="1" id="KW-0862">Zinc</keyword>
<dbReference type="PROSITE" id="PS50089">
    <property type="entry name" value="ZF_RING_2"/>
    <property type="match status" value="1"/>
</dbReference>
<name>A0AA88RT43_9ASTE</name>
<protein>
    <recommendedName>
        <fullName evidence="3">RING-type domain-containing protein</fullName>
    </recommendedName>
</protein>
<comment type="caution">
    <text evidence="4">The sequence shown here is derived from an EMBL/GenBank/DDBJ whole genome shotgun (WGS) entry which is preliminary data.</text>
</comment>
<keyword evidence="1" id="KW-0479">Metal-binding</keyword>
<gene>
    <name evidence="4" type="ORF">RJ640_022984</name>
</gene>
<keyword evidence="5" id="KW-1185">Reference proteome</keyword>
<dbReference type="Gene3D" id="3.30.40.10">
    <property type="entry name" value="Zinc/RING finger domain, C3HC4 (zinc finger)"/>
    <property type="match status" value="1"/>
</dbReference>
<proteinExistence type="predicted"/>
<dbReference type="InterPro" id="IPR013083">
    <property type="entry name" value="Znf_RING/FYVE/PHD"/>
</dbReference>
<dbReference type="Proteomes" id="UP001187471">
    <property type="component" value="Unassembled WGS sequence"/>
</dbReference>
<evidence type="ECO:0000256" key="2">
    <source>
        <dbReference type="SAM" id="MobiDB-lite"/>
    </source>
</evidence>
<dbReference type="GO" id="GO:0004842">
    <property type="term" value="F:ubiquitin-protein transferase activity"/>
    <property type="evidence" value="ECO:0007669"/>
    <property type="project" value="InterPro"/>
</dbReference>
<evidence type="ECO:0000313" key="4">
    <source>
        <dbReference type="EMBL" id="KAK2985106.1"/>
    </source>
</evidence>
<sequence>MASNLEVHDPHFSDGILAEIAENLKEFSLEQDNLSYEEVLLQQEFLYLSLQEEGSNHGGASHLGQSSDLIHLSGQDGETSWSGNDESQLALDEALALSLMYSDDGEDFADLRQSGHSGTTAGNTERSATEAPATATSQAVTQDNVNPDNMTYEELRSLGETVGVESKGLPEELISQLPTFKYKPGFFSKKLKKEQCVVCCEPYSSGERLTTLPCSHQYHSECINRWLKVKKLCPVCQGEV</sequence>
<dbReference type="SMART" id="SM00184">
    <property type="entry name" value="RING"/>
    <property type="match status" value="1"/>
</dbReference>
<evidence type="ECO:0000256" key="1">
    <source>
        <dbReference type="PROSITE-ProRule" id="PRU00175"/>
    </source>
</evidence>
<organism evidence="4 5">
    <name type="scientific">Escallonia rubra</name>
    <dbReference type="NCBI Taxonomy" id="112253"/>
    <lineage>
        <taxon>Eukaryota</taxon>
        <taxon>Viridiplantae</taxon>
        <taxon>Streptophyta</taxon>
        <taxon>Embryophyta</taxon>
        <taxon>Tracheophyta</taxon>
        <taxon>Spermatophyta</taxon>
        <taxon>Magnoliopsida</taxon>
        <taxon>eudicotyledons</taxon>
        <taxon>Gunneridae</taxon>
        <taxon>Pentapetalae</taxon>
        <taxon>asterids</taxon>
        <taxon>campanulids</taxon>
        <taxon>Escalloniales</taxon>
        <taxon>Escalloniaceae</taxon>
        <taxon>Escallonia</taxon>
    </lineage>
</organism>
<dbReference type="SUPFAM" id="SSF57850">
    <property type="entry name" value="RING/U-box"/>
    <property type="match status" value="1"/>
</dbReference>
<feature type="compositionally biased region" description="Polar residues" evidence="2">
    <location>
        <begin position="114"/>
        <end position="126"/>
    </location>
</feature>
<dbReference type="GO" id="GO:0048437">
    <property type="term" value="P:floral organ development"/>
    <property type="evidence" value="ECO:0007669"/>
    <property type="project" value="TreeGrafter"/>
</dbReference>
<feature type="region of interest" description="Disordered" evidence="2">
    <location>
        <begin position="108"/>
        <end position="145"/>
    </location>
</feature>
<evidence type="ECO:0000313" key="5">
    <source>
        <dbReference type="Proteomes" id="UP001187471"/>
    </source>
</evidence>
<dbReference type="FunFam" id="3.30.40.10:FF:000226">
    <property type="entry name" value="E3 ubiquitin ligase BIG BROTHER"/>
    <property type="match status" value="1"/>
</dbReference>
<reference evidence="4" key="1">
    <citation type="submission" date="2022-12" db="EMBL/GenBank/DDBJ databases">
        <title>Draft genome assemblies for two species of Escallonia (Escalloniales).</title>
        <authorList>
            <person name="Chanderbali A."/>
            <person name="Dervinis C."/>
            <person name="Anghel I."/>
            <person name="Soltis D."/>
            <person name="Soltis P."/>
            <person name="Zapata F."/>
        </authorList>
    </citation>
    <scope>NUCLEOTIDE SEQUENCE</scope>
    <source>
        <strain evidence="4">UCBG92.1500</strain>
        <tissue evidence="4">Leaf</tissue>
    </source>
</reference>
<dbReference type="EMBL" id="JAVXUO010001194">
    <property type="protein sequence ID" value="KAK2985106.1"/>
    <property type="molecule type" value="Genomic_DNA"/>
</dbReference>